<evidence type="ECO:0008006" key="3">
    <source>
        <dbReference type="Google" id="ProtNLM"/>
    </source>
</evidence>
<protein>
    <recommendedName>
        <fullName evidence="3">Encoded protein</fullName>
    </recommendedName>
</protein>
<dbReference type="Proteomes" id="UP000815325">
    <property type="component" value="Unassembled WGS sequence"/>
</dbReference>
<evidence type="ECO:0000313" key="1">
    <source>
        <dbReference type="EMBL" id="KAF5842987.1"/>
    </source>
</evidence>
<reference evidence="1" key="1">
    <citation type="submission" date="2017-08" db="EMBL/GenBank/DDBJ databases">
        <authorList>
            <person name="Polle J.E."/>
            <person name="Barry K."/>
            <person name="Cushman J."/>
            <person name="Schmutz J."/>
            <person name="Tran D."/>
            <person name="Hathwaick L.T."/>
            <person name="Yim W.C."/>
            <person name="Jenkins J."/>
            <person name="Mckie-Krisberg Z.M."/>
            <person name="Prochnik S."/>
            <person name="Lindquist E."/>
            <person name="Dockter R.B."/>
            <person name="Adam C."/>
            <person name="Molina H."/>
            <person name="Bunkerborg J."/>
            <person name="Jin E."/>
            <person name="Buchheim M."/>
            <person name="Magnuson J."/>
        </authorList>
    </citation>
    <scope>NUCLEOTIDE SEQUENCE</scope>
    <source>
        <strain evidence="1">CCAP 19/18</strain>
    </source>
</reference>
<name>A0ABQ7H803_DUNSA</name>
<dbReference type="EMBL" id="MU069450">
    <property type="protein sequence ID" value="KAF5842987.1"/>
    <property type="molecule type" value="Genomic_DNA"/>
</dbReference>
<gene>
    <name evidence="1" type="ORF">DUNSADRAFT_3116</name>
</gene>
<evidence type="ECO:0000313" key="2">
    <source>
        <dbReference type="Proteomes" id="UP000815325"/>
    </source>
</evidence>
<keyword evidence="2" id="KW-1185">Reference proteome</keyword>
<sequence>MIRLCRLSRSALSNTKQRVCLVARGLNKGCVQAVTQCTKQPAHSPDQDLQQQGTCAAWCPA</sequence>
<organism evidence="1 2">
    <name type="scientific">Dunaliella salina</name>
    <name type="common">Green alga</name>
    <name type="synonym">Protococcus salinus</name>
    <dbReference type="NCBI Taxonomy" id="3046"/>
    <lineage>
        <taxon>Eukaryota</taxon>
        <taxon>Viridiplantae</taxon>
        <taxon>Chlorophyta</taxon>
        <taxon>core chlorophytes</taxon>
        <taxon>Chlorophyceae</taxon>
        <taxon>CS clade</taxon>
        <taxon>Chlamydomonadales</taxon>
        <taxon>Dunaliellaceae</taxon>
        <taxon>Dunaliella</taxon>
    </lineage>
</organism>
<accession>A0ABQ7H803</accession>
<proteinExistence type="predicted"/>
<comment type="caution">
    <text evidence="1">The sequence shown here is derived from an EMBL/GenBank/DDBJ whole genome shotgun (WGS) entry which is preliminary data.</text>
</comment>